<keyword evidence="2" id="KW-1185">Reference proteome</keyword>
<dbReference type="RefSeq" id="WP_090020304.1">
    <property type="nucleotide sequence ID" value="NZ_FNCE01000007.1"/>
</dbReference>
<evidence type="ECO:0000313" key="2">
    <source>
        <dbReference type="Proteomes" id="UP000199415"/>
    </source>
</evidence>
<dbReference type="EMBL" id="FNCE01000007">
    <property type="protein sequence ID" value="SDG22437.1"/>
    <property type="molecule type" value="Genomic_DNA"/>
</dbReference>
<evidence type="ECO:0008006" key="3">
    <source>
        <dbReference type="Google" id="ProtNLM"/>
    </source>
</evidence>
<evidence type="ECO:0000313" key="1">
    <source>
        <dbReference type="EMBL" id="SDG22437.1"/>
    </source>
</evidence>
<dbReference type="SUPFAM" id="SSF55874">
    <property type="entry name" value="ATPase domain of HSP90 chaperone/DNA topoisomerase II/histidine kinase"/>
    <property type="match status" value="1"/>
</dbReference>
<name>A0A1G7SH80_9PROT</name>
<proteinExistence type="predicted"/>
<dbReference type="InterPro" id="IPR036890">
    <property type="entry name" value="HATPase_C_sf"/>
</dbReference>
<dbReference type="STRING" id="1082479.SAMN05216241_10710"/>
<sequence length="39" mass="3828">MGLPLAKQLAETKGGTLTVHSTPAEGTRVRVALPAAGAG</sequence>
<dbReference type="AlphaFoldDB" id="A0A1G7SH80"/>
<dbReference type="OrthoDB" id="9809329at2"/>
<organism evidence="1 2">
    <name type="scientific">Limimonas halophila</name>
    <dbReference type="NCBI Taxonomy" id="1082479"/>
    <lineage>
        <taxon>Bacteria</taxon>
        <taxon>Pseudomonadati</taxon>
        <taxon>Pseudomonadota</taxon>
        <taxon>Alphaproteobacteria</taxon>
        <taxon>Rhodospirillales</taxon>
        <taxon>Rhodovibrionaceae</taxon>
        <taxon>Limimonas</taxon>
    </lineage>
</organism>
<accession>A0A1G7SH80</accession>
<dbReference type="Gene3D" id="3.30.565.10">
    <property type="entry name" value="Histidine kinase-like ATPase, C-terminal domain"/>
    <property type="match status" value="1"/>
</dbReference>
<protein>
    <recommendedName>
        <fullName evidence="3">Histidine kinase</fullName>
    </recommendedName>
</protein>
<gene>
    <name evidence="1" type="ORF">SAMN05216241_10710</name>
</gene>
<reference evidence="1 2" key="1">
    <citation type="submission" date="2016-10" db="EMBL/GenBank/DDBJ databases">
        <authorList>
            <person name="de Groot N.N."/>
        </authorList>
    </citation>
    <scope>NUCLEOTIDE SEQUENCE [LARGE SCALE GENOMIC DNA]</scope>
    <source>
        <strain evidence="1 2">DSM 25584</strain>
    </source>
</reference>
<dbReference type="Proteomes" id="UP000199415">
    <property type="component" value="Unassembled WGS sequence"/>
</dbReference>